<dbReference type="EMBL" id="KV425566">
    <property type="protein sequence ID" value="KZT26474.1"/>
    <property type="molecule type" value="Genomic_DNA"/>
</dbReference>
<feature type="domain" description="Chromo" evidence="2">
    <location>
        <begin position="9"/>
        <end position="65"/>
    </location>
</feature>
<feature type="compositionally biased region" description="Polar residues" evidence="1">
    <location>
        <begin position="398"/>
        <end position="410"/>
    </location>
</feature>
<dbReference type="SMART" id="SM00298">
    <property type="entry name" value="CHROMO"/>
    <property type="match status" value="1"/>
</dbReference>
<reference evidence="3 4" key="1">
    <citation type="journal article" date="2016" name="Mol. Biol. Evol.">
        <title>Comparative Genomics of Early-Diverging Mushroom-Forming Fungi Provides Insights into the Origins of Lignocellulose Decay Capabilities.</title>
        <authorList>
            <person name="Nagy L.G."/>
            <person name="Riley R."/>
            <person name="Tritt A."/>
            <person name="Adam C."/>
            <person name="Daum C."/>
            <person name="Floudas D."/>
            <person name="Sun H."/>
            <person name="Yadav J.S."/>
            <person name="Pangilinan J."/>
            <person name="Larsson K.H."/>
            <person name="Matsuura K."/>
            <person name="Barry K."/>
            <person name="Labutti K."/>
            <person name="Kuo R."/>
            <person name="Ohm R.A."/>
            <person name="Bhattacharya S.S."/>
            <person name="Shirouzu T."/>
            <person name="Yoshinaga Y."/>
            <person name="Martin F.M."/>
            <person name="Grigoriev I.V."/>
            <person name="Hibbett D.S."/>
        </authorList>
    </citation>
    <scope>NUCLEOTIDE SEQUENCE [LARGE SCALE GENOMIC DNA]</scope>
    <source>
        <strain evidence="3 4">HHB14362 ss-1</strain>
    </source>
</reference>
<dbReference type="SUPFAM" id="SSF54160">
    <property type="entry name" value="Chromo domain-like"/>
    <property type="match status" value="1"/>
</dbReference>
<feature type="compositionally biased region" description="Basic and acidic residues" evidence="1">
    <location>
        <begin position="186"/>
        <end position="195"/>
    </location>
</feature>
<dbReference type="GO" id="GO:0006338">
    <property type="term" value="P:chromatin remodeling"/>
    <property type="evidence" value="ECO:0007669"/>
    <property type="project" value="UniProtKB-ARBA"/>
</dbReference>
<dbReference type="OrthoDB" id="3268967at2759"/>
<sequence length="694" mass="74712">MADEEKDQYEVETIIQAKVMEKVKGKIYWNYYVRWKGYGNGENTWEPPESFDGGSEHFLAHFWERVDLGGRDINDANSFKEGEMLFPVGPPRGKRESLRRLESTVKAKKESSASTQRKHAISIYEHEGKEEPVPDEASEATGSKRKRKRGRSPPPSERRQSTRPKRPRASNGASSSVAPSKVMASPRERLTRRSAGDLSLPLTPAVALPVTPRKKSVSPVKITPSRQRQEYSPSVIRPSVSGEETELRRNTPVDEHTDVDADGETDPDVAHEDDVTQVHDHLVTASPSLESSTLAPTSASPLPARRTRSANPPVEVADDPSVGQDLSSVISTEAKLSGRLTLRDPPSSKQTMNGKSREVVGAVKPPTKGVPARQSSLLTARKGKLQTLRGKYVPPPASNTNPPDDSSSELSIGRASIGPDQILDFSFESEDGGGGLTATVVPPTGEELLEAAGLVVEDAQALPDFEDVDMPATAPLEKQSVTLPNGSTVLAELAPRSPPAKPWLSTIWGQATIFGPLGFSANTSISAATNATSTDDHTPSRPFLLSLNPETAVPIALKDISLGSSIEQPSLDTVIAKCQSKGPPGKLYKDPSILTTLRTGGSSARVVLHDTAEDKHTEIFSEFYKLLDDQTLFLAVAADAVLAFLSSESRMLAEKLGIPAPLIGLGNTVIVSHVSIKDHCAFADLAVEAENVRL</sequence>
<proteinExistence type="predicted"/>
<dbReference type="CDD" id="cd18968">
    <property type="entry name" value="chromodomain"/>
    <property type="match status" value="1"/>
</dbReference>
<gene>
    <name evidence="3" type="ORF">NEOLEDRAFT_1131967</name>
</gene>
<dbReference type="Proteomes" id="UP000076761">
    <property type="component" value="Unassembled WGS sequence"/>
</dbReference>
<dbReference type="InterPro" id="IPR016197">
    <property type="entry name" value="Chromo-like_dom_sf"/>
</dbReference>
<name>A0A165TCR7_9AGAM</name>
<feature type="compositionally biased region" description="Polar residues" evidence="1">
    <location>
        <begin position="285"/>
        <end position="300"/>
    </location>
</feature>
<evidence type="ECO:0000313" key="4">
    <source>
        <dbReference type="Proteomes" id="UP000076761"/>
    </source>
</evidence>
<keyword evidence="4" id="KW-1185">Reference proteome</keyword>
<dbReference type="Pfam" id="PF00385">
    <property type="entry name" value="Chromo"/>
    <property type="match status" value="1"/>
</dbReference>
<dbReference type="InterPro" id="IPR000953">
    <property type="entry name" value="Chromo/chromo_shadow_dom"/>
</dbReference>
<protein>
    <recommendedName>
        <fullName evidence="2">Chromo domain-containing protein</fullName>
    </recommendedName>
</protein>
<dbReference type="Gene3D" id="2.40.50.40">
    <property type="match status" value="1"/>
</dbReference>
<feature type="compositionally biased region" description="Basic and acidic residues" evidence="1">
    <location>
        <begin position="268"/>
        <end position="282"/>
    </location>
</feature>
<dbReference type="InParanoid" id="A0A165TCR7"/>
<evidence type="ECO:0000256" key="1">
    <source>
        <dbReference type="SAM" id="MobiDB-lite"/>
    </source>
</evidence>
<evidence type="ECO:0000313" key="3">
    <source>
        <dbReference type="EMBL" id="KZT26474.1"/>
    </source>
</evidence>
<feature type="region of interest" description="Disordered" evidence="1">
    <location>
        <begin position="389"/>
        <end position="412"/>
    </location>
</feature>
<dbReference type="STRING" id="1314782.A0A165TCR7"/>
<dbReference type="AlphaFoldDB" id="A0A165TCR7"/>
<evidence type="ECO:0000259" key="2">
    <source>
        <dbReference type="PROSITE" id="PS50013"/>
    </source>
</evidence>
<organism evidence="3 4">
    <name type="scientific">Neolentinus lepideus HHB14362 ss-1</name>
    <dbReference type="NCBI Taxonomy" id="1314782"/>
    <lineage>
        <taxon>Eukaryota</taxon>
        <taxon>Fungi</taxon>
        <taxon>Dikarya</taxon>
        <taxon>Basidiomycota</taxon>
        <taxon>Agaricomycotina</taxon>
        <taxon>Agaricomycetes</taxon>
        <taxon>Gloeophyllales</taxon>
        <taxon>Gloeophyllaceae</taxon>
        <taxon>Neolentinus</taxon>
    </lineage>
</organism>
<feature type="region of interest" description="Disordered" evidence="1">
    <location>
        <begin position="82"/>
        <end position="324"/>
    </location>
</feature>
<dbReference type="PROSITE" id="PS50013">
    <property type="entry name" value="CHROMO_2"/>
    <property type="match status" value="1"/>
</dbReference>
<feature type="compositionally biased region" description="Basic and acidic residues" evidence="1">
    <location>
        <begin position="93"/>
        <end position="111"/>
    </location>
</feature>
<accession>A0A165TCR7</accession>
<feature type="compositionally biased region" description="Basic and acidic residues" evidence="1">
    <location>
        <begin position="245"/>
        <end position="259"/>
    </location>
</feature>
<dbReference type="InterPro" id="IPR023780">
    <property type="entry name" value="Chromo_domain"/>
</dbReference>